<dbReference type="RefSeq" id="WP_197990457.1">
    <property type="nucleotide sequence ID" value="NZ_JACYXC010000001.1"/>
</dbReference>
<comment type="caution">
    <text evidence="8">The sequence shown here is derived from an EMBL/GenBank/DDBJ whole genome shotgun (WGS) entry which is preliminary data.</text>
</comment>
<dbReference type="PANTHER" id="PTHR30417:SF1">
    <property type="entry name" value="N-ACETYLMURAMOYL-L-ALANINE AMIDASE AMID"/>
    <property type="match status" value="1"/>
</dbReference>
<keyword evidence="9" id="KW-1185">Reference proteome</keyword>
<keyword evidence="6" id="KW-0812">Transmembrane</keyword>
<dbReference type="InterPro" id="IPR002502">
    <property type="entry name" value="Amidase_domain"/>
</dbReference>
<sequence>MSDAPSPAPSGSPPRPATGCRPGTGAGARPGDRTAADGRPRVRRRTLLLGGAAVAGLGAAGAAWAAREELERLWWRMPGVALPRREGEVDHPGAHWVAASEANFRRADRPRDYLVDRVVIHVVQGGYDSALRAFRDPEHRAATHYVVREDGRIAQTVRELDVAFHAGNRAYNERSVGIEHAGWVDRPESFTMAMYRASAGLTAAICARYGMEPDRAHVIGHIEVPGADHTDPGPHWDWDRYLRMVRAAGRGR</sequence>
<dbReference type="EMBL" id="JACYXC010000001">
    <property type="protein sequence ID" value="MBH5337127.1"/>
    <property type="molecule type" value="Genomic_DNA"/>
</dbReference>
<dbReference type="InterPro" id="IPR036505">
    <property type="entry name" value="Amidase/PGRP_sf"/>
</dbReference>
<organism evidence="8 9">
    <name type="scientific">Streptomyces pactum</name>
    <dbReference type="NCBI Taxonomy" id="68249"/>
    <lineage>
        <taxon>Bacteria</taxon>
        <taxon>Bacillati</taxon>
        <taxon>Actinomycetota</taxon>
        <taxon>Actinomycetes</taxon>
        <taxon>Kitasatosporales</taxon>
        <taxon>Streptomycetaceae</taxon>
        <taxon>Streptomyces</taxon>
    </lineage>
</organism>
<evidence type="ECO:0000256" key="5">
    <source>
        <dbReference type="SAM" id="MobiDB-lite"/>
    </source>
</evidence>
<dbReference type="PROSITE" id="PS51318">
    <property type="entry name" value="TAT"/>
    <property type="match status" value="1"/>
</dbReference>
<keyword evidence="6" id="KW-1133">Transmembrane helix</keyword>
<dbReference type="Pfam" id="PF01510">
    <property type="entry name" value="Amidase_2"/>
    <property type="match status" value="1"/>
</dbReference>
<evidence type="ECO:0000256" key="2">
    <source>
        <dbReference type="ARBA" id="ARBA00011901"/>
    </source>
</evidence>
<keyword evidence="4" id="KW-0961">Cell wall biogenesis/degradation</keyword>
<evidence type="ECO:0000256" key="4">
    <source>
        <dbReference type="ARBA" id="ARBA00023316"/>
    </source>
</evidence>
<evidence type="ECO:0000313" key="9">
    <source>
        <dbReference type="Proteomes" id="UP000807371"/>
    </source>
</evidence>
<dbReference type="Gene3D" id="3.40.80.10">
    <property type="entry name" value="Peptidoglycan recognition protein-like"/>
    <property type="match status" value="1"/>
</dbReference>
<dbReference type="EC" id="3.5.1.28" evidence="2"/>
<feature type="compositionally biased region" description="Basic and acidic residues" evidence="5">
    <location>
        <begin position="30"/>
        <end position="40"/>
    </location>
</feature>
<feature type="region of interest" description="Disordered" evidence="5">
    <location>
        <begin position="1"/>
        <end position="41"/>
    </location>
</feature>
<evidence type="ECO:0000256" key="6">
    <source>
        <dbReference type="SAM" id="Phobius"/>
    </source>
</evidence>
<dbReference type="InterPro" id="IPR006311">
    <property type="entry name" value="TAT_signal"/>
</dbReference>
<dbReference type="SUPFAM" id="SSF55846">
    <property type="entry name" value="N-acetylmuramoyl-L-alanine amidase-like"/>
    <property type="match status" value="1"/>
</dbReference>
<protein>
    <recommendedName>
        <fullName evidence="2">N-acetylmuramoyl-L-alanine amidase</fullName>
        <ecNumber evidence="2">3.5.1.28</ecNumber>
    </recommendedName>
</protein>
<gene>
    <name evidence="8" type="ORF">IHE55_21105</name>
</gene>
<comment type="catalytic activity">
    <reaction evidence="1">
        <text>Hydrolyzes the link between N-acetylmuramoyl residues and L-amino acid residues in certain cell-wall glycopeptides.</text>
        <dbReference type="EC" id="3.5.1.28"/>
    </reaction>
</comment>
<dbReference type="Proteomes" id="UP000807371">
    <property type="component" value="Unassembled WGS sequence"/>
</dbReference>
<evidence type="ECO:0000256" key="3">
    <source>
        <dbReference type="ARBA" id="ARBA00022801"/>
    </source>
</evidence>
<feature type="compositionally biased region" description="Pro residues" evidence="5">
    <location>
        <begin position="1"/>
        <end position="16"/>
    </location>
</feature>
<feature type="domain" description="N-acetylmuramoyl-L-alanine amidase" evidence="7">
    <location>
        <begin position="104"/>
        <end position="233"/>
    </location>
</feature>
<proteinExistence type="predicted"/>
<keyword evidence="6" id="KW-0472">Membrane</keyword>
<keyword evidence="3" id="KW-0378">Hydrolase</keyword>
<evidence type="ECO:0000256" key="1">
    <source>
        <dbReference type="ARBA" id="ARBA00001561"/>
    </source>
</evidence>
<dbReference type="InterPro" id="IPR051206">
    <property type="entry name" value="NAMLAA_amidase_2"/>
</dbReference>
<evidence type="ECO:0000313" key="8">
    <source>
        <dbReference type="EMBL" id="MBH5337127.1"/>
    </source>
</evidence>
<feature type="transmembrane region" description="Helical" evidence="6">
    <location>
        <begin position="47"/>
        <end position="66"/>
    </location>
</feature>
<reference evidence="8 9" key="1">
    <citation type="submission" date="2020-09" db="EMBL/GenBank/DDBJ databases">
        <title>Biosynthesis of the nuclear factor of activated T cells inhibitor NFAT-133 and its congeners in Streptomyces pactum.</title>
        <authorList>
            <person name="Zhou W."/>
            <person name="Posri P."/>
            <person name="Abugrain M.E."/>
            <person name="Weisberg A.J."/>
            <person name="Chang J.H."/>
            <person name="Mahmud T."/>
        </authorList>
    </citation>
    <scope>NUCLEOTIDE SEQUENCE [LARGE SCALE GENOMIC DNA]</scope>
    <source>
        <strain evidence="8 9">ATCC 27456</strain>
    </source>
</reference>
<dbReference type="SMART" id="SM00644">
    <property type="entry name" value="Ami_2"/>
    <property type="match status" value="1"/>
</dbReference>
<dbReference type="CDD" id="cd06583">
    <property type="entry name" value="PGRP"/>
    <property type="match status" value="1"/>
</dbReference>
<evidence type="ECO:0000259" key="7">
    <source>
        <dbReference type="SMART" id="SM00644"/>
    </source>
</evidence>
<accession>A0ABS0NPW3</accession>
<dbReference type="PANTHER" id="PTHR30417">
    <property type="entry name" value="N-ACETYLMURAMOYL-L-ALANINE AMIDASE AMID"/>
    <property type="match status" value="1"/>
</dbReference>
<name>A0ABS0NPW3_9ACTN</name>